<reference evidence="9 10" key="1">
    <citation type="submission" date="2018-10" db="EMBL/GenBank/DDBJ databases">
        <title>Genomic Encyclopedia of Type Strains, Phase IV (KMG-IV): sequencing the most valuable type-strain genomes for metagenomic binning, comparative biology and taxonomic classification.</title>
        <authorList>
            <person name="Goeker M."/>
        </authorList>
    </citation>
    <scope>NUCLEOTIDE SEQUENCE [LARGE SCALE GENOMIC DNA]</scope>
    <source>
        <strain evidence="9 10">DSM 3303</strain>
    </source>
</reference>
<protein>
    <submittedName>
        <fullName evidence="9">General secretion pathway protein F</fullName>
    </submittedName>
</protein>
<keyword evidence="6 7" id="KW-0472">Membrane</keyword>
<evidence type="ECO:0000313" key="10">
    <source>
        <dbReference type="Proteomes" id="UP000279384"/>
    </source>
</evidence>
<proteinExistence type="inferred from homology"/>
<feature type="domain" description="Type II secretion system protein GspF" evidence="8">
    <location>
        <begin position="264"/>
        <end position="384"/>
    </location>
</feature>
<dbReference type="GO" id="GO:0015628">
    <property type="term" value="P:protein secretion by the type II secretion system"/>
    <property type="evidence" value="ECO:0007669"/>
    <property type="project" value="TreeGrafter"/>
</dbReference>
<accession>A0A495B388</accession>
<dbReference type="Proteomes" id="UP000279384">
    <property type="component" value="Unassembled WGS sequence"/>
</dbReference>
<dbReference type="InterPro" id="IPR018076">
    <property type="entry name" value="T2SS_GspF_dom"/>
</dbReference>
<dbReference type="RefSeq" id="WP_120811556.1">
    <property type="nucleotide sequence ID" value="NZ_RBID01000017.1"/>
</dbReference>
<name>A0A495B388_VOGIN</name>
<feature type="transmembrane region" description="Helical" evidence="7">
    <location>
        <begin position="263"/>
        <end position="288"/>
    </location>
</feature>
<dbReference type="Pfam" id="PF00482">
    <property type="entry name" value="T2SSF"/>
    <property type="match status" value="2"/>
</dbReference>
<evidence type="ECO:0000313" key="9">
    <source>
        <dbReference type="EMBL" id="RKQ55427.1"/>
    </source>
</evidence>
<comment type="subcellular location">
    <subcellularLocation>
        <location evidence="1">Cell membrane</location>
        <topology evidence="1">Multi-pass membrane protein</topology>
    </subcellularLocation>
</comment>
<dbReference type="InterPro" id="IPR042094">
    <property type="entry name" value="T2SS_GspF_sf"/>
</dbReference>
<evidence type="ECO:0000256" key="5">
    <source>
        <dbReference type="ARBA" id="ARBA00022989"/>
    </source>
</evidence>
<feature type="domain" description="Type II secretion system protein GspF" evidence="8">
    <location>
        <begin position="60"/>
        <end position="183"/>
    </location>
</feature>
<dbReference type="Gene3D" id="1.20.81.30">
    <property type="entry name" value="Type II secretion system (T2SS), domain F"/>
    <property type="match status" value="2"/>
</dbReference>
<evidence type="ECO:0000256" key="4">
    <source>
        <dbReference type="ARBA" id="ARBA00022692"/>
    </source>
</evidence>
<evidence type="ECO:0000256" key="6">
    <source>
        <dbReference type="ARBA" id="ARBA00023136"/>
    </source>
</evidence>
<evidence type="ECO:0000256" key="2">
    <source>
        <dbReference type="ARBA" id="ARBA00005745"/>
    </source>
</evidence>
<evidence type="ECO:0000259" key="8">
    <source>
        <dbReference type="Pfam" id="PF00482"/>
    </source>
</evidence>
<dbReference type="PANTHER" id="PTHR30012">
    <property type="entry name" value="GENERAL SECRETION PATHWAY PROTEIN"/>
    <property type="match status" value="1"/>
</dbReference>
<comment type="caution">
    <text evidence="9">The sequence shown here is derived from an EMBL/GenBank/DDBJ whole genome shotgun (WGS) entry which is preliminary data.</text>
</comment>
<evidence type="ECO:0000256" key="3">
    <source>
        <dbReference type="ARBA" id="ARBA00022475"/>
    </source>
</evidence>
<dbReference type="AlphaFoldDB" id="A0A495B388"/>
<keyword evidence="5 7" id="KW-1133">Transmembrane helix</keyword>
<evidence type="ECO:0000256" key="7">
    <source>
        <dbReference type="SAM" id="Phobius"/>
    </source>
</evidence>
<dbReference type="GO" id="GO:0005886">
    <property type="term" value="C:plasma membrane"/>
    <property type="evidence" value="ECO:0007669"/>
    <property type="project" value="UniProtKB-SubCell"/>
</dbReference>
<dbReference type="InterPro" id="IPR003004">
    <property type="entry name" value="GspF/PilC"/>
</dbReference>
<feature type="transmembrane region" description="Helical" evidence="7">
    <location>
        <begin position="161"/>
        <end position="183"/>
    </location>
</feature>
<dbReference type="EMBL" id="RBID01000017">
    <property type="protein sequence ID" value="RKQ55427.1"/>
    <property type="molecule type" value="Genomic_DNA"/>
</dbReference>
<evidence type="ECO:0000256" key="1">
    <source>
        <dbReference type="ARBA" id="ARBA00004651"/>
    </source>
</evidence>
<sequence length="393" mass="43418">MYFEIKAINHDGEVAVLVLEAGSDGEAVSQAQDQGYAVLAVRQRSFSWTWSRSGFQLALFTQELLALLEAGLALVEAIEALNEKESRPESRRILSQIIQRLHEGLSLSVALQQFPETFPSLYVATVRASEKTGDLQNALGRYLAYQTQVDAVRKKVISASIYPALLILAGGAVLLFLIGYVVPRFAQVYETMGSDLPLFSRLLLAWGNLFQTYAVFLLPALLLLLLAAGYLLTRPEVIRRLGELLWKIPSLGERMRLYQLARLYRMLGMLLVGGTPVVPALAMVSGVLQTSLRLRLQQAARDISDGKPISGALHSHGLTTPVALRMLRVGERSGQMGSMMGRIAGFYEEEMALAVERFMRMFEPVLMVFIGLVIGIVVVLMYLPIFELAGSIQ</sequence>
<dbReference type="PANTHER" id="PTHR30012:SF0">
    <property type="entry name" value="TYPE II SECRETION SYSTEM PROTEIN F-RELATED"/>
    <property type="match status" value="1"/>
</dbReference>
<feature type="transmembrane region" description="Helical" evidence="7">
    <location>
        <begin position="203"/>
        <end position="232"/>
    </location>
</feature>
<keyword evidence="4 7" id="KW-0812">Transmembrane</keyword>
<feature type="transmembrane region" description="Helical" evidence="7">
    <location>
        <begin position="365"/>
        <end position="385"/>
    </location>
</feature>
<gene>
    <name evidence="9" type="ORF">C8E02_2805</name>
</gene>
<keyword evidence="3" id="KW-1003">Cell membrane</keyword>
<dbReference type="PRINTS" id="PR00812">
    <property type="entry name" value="BCTERIALGSPF"/>
</dbReference>
<comment type="similarity">
    <text evidence="2">Belongs to the GSP F family.</text>
</comment>
<organism evidence="9 10">
    <name type="scientific">Vogesella indigofera</name>
    <name type="common">Pseudomonas indigofera</name>
    <dbReference type="NCBI Taxonomy" id="45465"/>
    <lineage>
        <taxon>Bacteria</taxon>
        <taxon>Pseudomonadati</taxon>
        <taxon>Pseudomonadota</taxon>
        <taxon>Betaproteobacteria</taxon>
        <taxon>Neisseriales</taxon>
        <taxon>Chromobacteriaceae</taxon>
        <taxon>Vogesella</taxon>
    </lineage>
</organism>